<dbReference type="AlphaFoldDB" id="A0A0M0BPZ6"/>
<organism evidence="1 2">
    <name type="scientific">miscellaneous Crenarchaeota group-1 archaeon SG8-32-1</name>
    <dbReference type="NCBI Taxonomy" id="1685124"/>
    <lineage>
        <taxon>Archaea</taxon>
        <taxon>Candidatus Bathyarchaeota</taxon>
        <taxon>MCG-1</taxon>
    </lineage>
</organism>
<sequence length="127" mass="14164">VEVTGVCSTANIEMVKSLSADYVIDYTQEDLSKHGKDYDIVYDTVYKLPSSKGKKLLAENGIYITPGTHGKNISIKDFEFLKELVEAGKIKAVIDRVYPLEQIVEAHRYVEKGHKKGHVVITVGHSN</sequence>
<name>A0A0M0BPZ6_9ARCH</name>
<dbReference type="Gene3D" id="3.40.50.720">
    <property type="entry name" value="NAD(P)-binding Rossmann-like Domain"/>
    <property type="match status" value="1"/>
</dbReference>
<dbReference type="Gene3D" id="3.90.180.10">
    <property type="entry name" value="Medium-chain alcohol dehydrogenases, catalytic domain"/>
    <property type="match status" value="1"/>
</dbReference>
<dbReference type="InterPro" id="IPR052733">
    <property type="entry name" value="Chloroplast_QOR"/>
</dbReference>
<feature type="non-terminal residue" evidence="1">
    <location>
        <position position="1"/>
    </location>
</feature>
<comment type="caution">
    <text evidence="1">The sequence shown here is derived from an EMBL/GenBank/DDBJ whole genome shotgun (WGS) entry which is preliminary data.</text>
</comment>
<proteinExistence type="predicted"/>
<dbReference type="SUPFAM" id="SSF51735">
    <property type="entry name" value="NAD(P)-binding Rossmann-fold domains"/>
    <property type="match status" value="1"/>
</dbReference>
<evidence type="ECO:0000313" key="1">
    <source>
        <dbReference type="EMBL" id="KON30351.1"/>
    </source>
</evidence>
<evidence type="ECO:0008006" key="3">
    <source>
        <dbReference type="Google" id="ProtNLM"/>
    </source>
</evidence>
<protein>
    <recommendedName>
        <fullName evidence="3">Alcohol dehydrogenase</fullName>
    </recommendedName>
</protein>
<reference evidence="1 2" key="1">
    <citation type="submission" date="2015-06" db="EMBL/GenBank/DDBJ databases">
        <title>New insights into the roles of widespread benthic archaea in carbon and nitrogen cycling.</title>
        <authorList>
            <person name="Lazar C.S."/>
            <person name="Baker B.J."/>
            <person name="Seitz K.W."/>
            <person name="Hyde A.S."/>
            <person name="Dick G.J."/>
            <person name="Hinrichs K.-U."/>
            <person name="Teske A.P."/>
        </authorList>
    </citation>
    <scope>NUCLEOTIDE SEQUENCE [LARGE SCALE GENOMIC DNA]</scope>
    <source>
        <strain evidence="1">SG8-32-1</strain>
    </source>
</reference>
<dbReference type="InterPro" id="IPR036291">
    <property type="entry name" value="NAD(P)-bd_dom_sf"/>
</dbReference>
<dbReference type="PANTHER" id="PTHR44013:SF1">
    <property type="entry name" value="ZINC-TYPE ALCOHOL DEHYDROGENASE-LIKE PROTEIN C16A3.02C"/>
    <property type="match status" value="1"/>
</dbReference>
<evidence type="ECO:0000313" key="2">
    <source>
        <dbReference type="Proteomes" id="UP000037237"/>
    </source>
</evidence>
<dbReference type="PANTHER" id="PTHR44013">
    <property type="entry name" value="ZINC-TYPE ALCOHOL DEHYDROGENASE-LIKE PROTEIN C16A3.02C"/>
    <property type="match status" value="1"/>
</dbReference>
<dbReference type="Proteomes" id="UP000037237">
    <property type="component" value="Unassembled WGS sequence"/>
</dbReference>
<accession>A0A0M0BPZ6</accession>
<dbReference type="EMBL" id="LFWU01000127">
    <property type="protein sequence ID" value="KON30351.1"/>
    <property type="molecule type" value="Genomic_DNA"/>
</dbReference>
<dbReference type="Pfam" id="PF13602">
    <property type="entry name" value="ADH_zinc_N_2"/>
    <property type="match status" value="1"/>
</dbReference>
<gene>
    <name evidence="1" type="ORF">AC477_05065</name>
</gene>